<accession>A0ACB9NV37</accession>
<keyword evidence="2" id="KW-1185">Reference proteome</keyword>
<protein>
    <submittedName>
        <fullName evidence="1">Uncharacterized protein</fullName>
    </submittedName>
</protein>
<reference evidence="2" key="1">
    <citation type="journal article" date="2023" name="Front. Plant Sci.">
        <title>Chromosomal-level genome assembly of Melastoma candidum provides insights into trichome evolution.</title>
        <authorList>
            <person name="Zhong Y."/>
            <person name="Wu W."/>
            <person name="Sun C."/>
            <person name="Zou P."/>
            <person name="Liu Y."/>
            <person name="Dai S."/>
            <person name="Zhou R."/>
        </authorList>
    </citation>
    <scope>NUCLEOTIDE SEQUENCE [LARGE SCALE GENOMIC DNA]</scope>
</reference>
<evidence type="ECO:0000313" key="2">
    <source>
        <dbReference type="Proteomes" id="UP001057402"/>
    </source>
</evidence>
<organism evidence="1 2">
    <name type="scientific">Melastoma candidum</name>
    <dbReference type="NCBI Taxonomy" id="119954"/>
    <lineage>
        <taxon>Eukaryota</taxon>
        <taxon>Viridiplantae</taxon>
        <taxon>Streptophyta</taxon>
        <taxon>Embryophyta</taxon>
        <taxon>Tracheophyta</taxon>
        <taxon>Spermatophyta</taxon>
        <taxon>Magnoliopsida</taxon>
        <taxon>eudicotyledons</taxon>
        <taxon>Gunneridae</taxon>
        <taxon>Pentapetalae</taxon>
        <taxon>rosids</taxon>
        <taxon>malvids</taxon>
        <taxon>Myrtales</taxon>
        <taxon>Melastomataceae</taxon>
        <taxon>Melastomatoideae</taxon>
        <taxon>Melastomateae</taxon>
        <taxon>Melastoma</taxon>
    </lineage>
</organism>
<proteinExistence type="predicted"/>
<sequence length="183" mass="20963">MYTLGLLHYPNPRSIIVAVRETSLHLRSQPNHLSVLKPCCIKFPRKPFNVFLVHRGPDSKEKEAALIYDYLRGSGYFPFLDVESLMPGKKIPDGIDEALCESKLAILIFSPRFGESQHCLDELVRLREMGKPLLPIFSDIEPSELRVAEYRMRRDTAEKVKEYENALDDARKVRGLMFQPSSG</sequence>
<evidence type="ECO:0000313" key="1">
    <source>
        <dbReference type="EMBL" id="KAI4340177.1"/>
    </source>
</evidence>
<comment type="caution">
    <text evidence="1">The sequence shown here is derived from an EMBL/GenBank/DDBJ whole genome shotgun (WGS) entry which is preliminary data.</text>
</comment>
<name>A0ACB9NV37_9MYRT</name>
<gene>
    <name evidence="1" type="ORF">MLD38_025040</name>
</gene>
<dbReference type="EMBL" id="CM042886">
    <property type="protein sequence ID" value="KAI4340177.1"/>
    <property type="molecule type" value="Genomic_DNA"/>
</dbReference>
<dbReference type="Proteomes" id="UP001057402">
    <property type="component" value="Chromosome 7"/>
</dbReference>